<gene>
    <name evidence="2" type="ORF">SDC9_138508</name>
</gene>
<feature type="region of interest" description="Disordered" evidence="1">
    <location>
        <begin position="19"/>
        <end position="40"/>
    </location>
</feature>
<dbReference type="EMBL" id="VSSQ01038443">
    <property type="protein sequence ID" value="MPM91380.1"/>
    <property type="molecule type" value="Genomic_DNA"/>
</dbReference>
<proteinExistence type="predicted"/>
<comment type="caution">
    <text evidence="2">The sequence shown here is derived from an EMBL/GenBank/DDBJ whole genome shotgun (WGS) entry which is preliminary data.</text>
</comment>
<name>A0A645DPG3_9ZZZZ</name>
<reference evidence="2" key="1">
    <citation type="submission" date="2019-08" db="EMBL/GenBank/DDBJ databases">
        <authorList>
            <person name="Kucharzyk K."/>
            <person name="Murdoch R.W."/>
            <person name="Higgins S."/>
            <person name="Loffler F."/>
        </authorList>
    </citation>
    <scope>NUCLEOTIDE SEQUENCE</scope>
</reference>
<sequence>MTVGMIIDYLITAQNEETEAKRNKKPDETRYATAADVNAF</sequence>
<dbReference type="AlphaFoldDB" id="A0A645DPG3"/>
<evidence type="ECO:0000313" key="2">
    <source>
        <dbReference type="EMBL" id="MPM91380.1"/>
    </source>
</evidence>
<protein>
    <submittedName>
        <fullName evidence="2">Uncharacterized protein</fullName>
    </submittedName>
</protein>
<accession>A0A645DPG3</accession>
<organism evidence="2">
    <name type="scientific">bioreactor metagenome</name>
    <dbReference type="NCBI Taxonomy" id="1076179"/>
    <lineage>
        <taxon>unclassified sequences</taxon>
        <taxon>metagenomes</taxon>
        <taxon>ecological metagenomes</taxon>
    </lineage>
</organism>
<feature type="compositionally biased region" description="Basic and acidic residues" evidence="1">
    <location>
        <begin position="19"/>
        <end position="30"/>
    </location>
</feature>
<evidence type="ECO:0000256" key="1">
    <source>
        <dbReference type="SAM" id="MobiDB-lite"/>
    </source>
</evidence>